<keyword evidence="5" id="KW-1185">Reference proteome</keyword>
<name>A0AAN8I9R7_9EURO</name>
<feature type="domain" description="NmrA-like" evidence="3">
    <location>
        <begin position="5"/>
        <end position="305"/>
    </location>
</feature>
<dbReference type="SUPFAM" id="SSF51735">
    <property type="entry name" value="NAD(P)-binding Rossmann-fold domains"/>
    <property type="match status" value="1"/>
</dbReference>
<keyword evidence="2" id="KW-0521">NADP</keyword>
<dbReference type="PANTHER" id="PTHR42748:SF28">
    <property type="entry name" value="NMRA-LIKE DOMAIN-CONTAINING PROTEIN"/>
    <property type="match status" value="1"/>
</dbReference>
<sequence>MAVSTKLIAVVGATGTQGGSVVDTFAVDPLWRIKAITRNTSSAKAQALLSKHPDTNIDLVAADLSDVSSLVKAFEGATAIFGVTNFWTLYGDEKIQARAADEGRSANELCFELELQQGKNIFDAAAQTQGLERLIFSEAPNVSKISDGKYKYVLHFDSKAFAVEYGQQRYPELWARTSLVRLGTYLENFLNQPYLLPEKNEEGVFVFVAPGTKETLLPLVVGGVETGTISKVLVDVPAGKHVIAYRELIKLETFVEAWSNFLGVTATIDYGGIAAKLAQMPISVELKKEILEMFNFLGEFGYIGDDETVIHPKDIGVVSGSVEEWIRERDWCGVVDA</sequence>
<reference evidence="4 5" key="1">
    <citation type="submission" date="2022-12" db="EMBL/GenBank/DDBJ databases">
        <title>Genomic features and morphological characterization of a novel Knufia sp. strain isolated from spacecraft assembly facility.</title>
        <authorList>
            <person name="Teixeira M."/>
            <person name="Chander A.M."/>
            <person name="Stajich J.E."/>
            <person name="Venkateswaran K."/>
        </authorList>
    </citation>
    <scope>NUCLEOTIDE SEQUENCE [LARGE SCALE GENOMIC DNA]</scope>
    <source>
        <strain evidence="4 5">FJI-L2-BK-P2</strain>
    </source>
</reference>
<organism evidence="4 5">
    <name type="scientific">Knufia fluminis</name>
    <dbReference type="NCBI Taxonomy" id="191047"/>
    <lineage>
        <taxon>Eukaryota</taxon>
        <taxon>Fungi</taxon>
        <taxon>Dikarya</taxon>
        <taxon>Ascomycota</taxon>
        <taxon>Pezizomycotina</taxon>
        <taxon>Eurotiomycetes</taxon>
        <taxon>Chaetothyriomycetidae</taxon>
        <taxon>Chaetothyriales</taxon>
        <taxon>Trichomeriaceae</taxon>
        <taxon>Knufia</taxon>
    </lineage>
</organism>
<dbReference type="GO" id="GO:0005634">
    <property type="term" value="C:nucleus"/>
    <property type="evidence" value="ECO:0007669"/>
    <property type="project" value="TreeGrafter"/>
</dbReference>
<dbReference type="Pfam" id="PF05368">
    <property type="entry name" value="NmrA"/>
    <property type="match status" value="1"/>
</dbReference>
<protein>
    <recommendedName>
        <fullName evidence="3">NmrA-like domain-containing protein</fullName>
    </recommendedName>
</protein>
<dbReference type="AlphaFoldDB" id="A0AAN8I9R7"/>
<dbReference type="InterPro" id="IPR051164">
    <property type="entry name" value="NmrA-like_oxidored"/>
</dbReference>
<gene>
    <name evidence="4" type="ORF">OHC33_003538</name>
</gene>
<evidence type="ECO:0000256" key="2">
    <source>
        <dbReference type="ARBA" id="ARBA00022857"/>
    </source>
</evidence>
<evidence type="ECO:0000313" key="5">
    <source>
        <dbReference type="Proteomes" id="UP001316803"/>
    </source>
</evidence>
<comment type="similarity">
    <text evidence="1">Belongs to the NmrA-type oxidoreductase family.</text>
</comment>
<dbReference type="InterPro" id="IPR036291">
    <property type="entry name" value="NAD(P)-bd_dom_sf"/>
</dbReference>
<comment type="caution">
    <text evidence="4">The sequence shown here is derived from an EMBL/GenBank/DDBJ whole genome shotgun (WGS) entry which is preliminary data.</text>
</comment>
<dbReference type="Gene3D" id="3.90.25.10">
    <property type="entry name" value="UDP-galactose 4-epimerase, domain 1"/>
    <property type="match status" value="1"/>
</dbReference>
<evidence type="ECO:0000256" key="1">
    <source>
        <dbReference type="ARBA" id="ARBA00006328"/>
    </source>
</evidence>
<accession>A0AAN8I9R7</accession>
<dbReference type="PANTHER" id="PTHR42748">
    <property type="entry name" value="NITROGEN METABOLITE REPRESSION PROTEIN NMRA FAMILY MEMBER"/>
    <property type="match status" value="1"/>
</dbReference>
<dbReference type="Gene3D" id="3.40.50.720">
    <property type="entry name" value="NAD(P)-binding Rossmann-like Domain"/>
    <property type="match status" value="1"/>
</dbReference>
<evidence type="ECO:0000313" key="4">
    <source>
        <dbReference type="EMBL" id="KAK5955896.1"/>
    </source>
</evidence>
<proteinExistence type="inferred from homology"/>
<dbReference type="InterPro" id="IPR008030">
    <property type="entry name" value="NmrA-like"/>
</dbReference>
<dbReference type="Proteomes" id="UP001316803">
    <property type="component" value="Unassembled WGS sequence"/>
</dbReference>
<evidence type="ECO:0000259" key="3">
    <source>
        <dbReference type="Pfam" id="PF05368"/>
    </source>
</evidence>
<dbReference type="EMBL" id="JAKLMC020000006">
    <property type="protein sequence ID" value="KAK5955896.1"/>
    <property type="molecule type" value="Genomic_DNA"/>
</dbReference>